<dbReference type="Pfam" id="PF06114">
    <property type="entry name" value="Peptidase_M78"/>
    <property type="match status" value="1"/>
</dbReference>
<dbReference type="RefSeq" id="WP_185278543.1">
    <property type="nucleotide sequence ID" value="NZ_CP043641.1"/>
</dbReference>
<dbReference type="InterPro" id="IPR052345">
    <property type="entry name" value="Rad_response_metalloprotease"/>
</dbReference>
<dbReference type="Proteomes" id="UP000515511">
    <property type="component" value="Chromosome"/>
</dbReference>
<dbReference type="PANTHER" id="PTHR43236:SF1">
    <property type="entry name" value="BLL7220 PROTEIN"/>
    <property type="match status" value="1"/>
</dbReference>
<dbReference type="EMBL" id="CP043641">
    <property type="protein sequence ID" value="QNE35382.1"/>
    <property type="molecule type" value="Genomic_DNA"/>
</dbReference>
<reference evidence="3" key="1">
    <citation type="submission" date="2019-09" db="EMBL/GenBank/DDBJ databases">
        <title>Antimicrobial potential of Antarctic Bacteria.</title>
        <authorList>
            <person name="Benaud N."/>
            <person name="Edwards R.J."/>
            <person name="Ferrari B.C."/>
        </authorList>
    </citation>
    <scope>NUCLEOTIDE SEQUENCE [LARGE SCALE GENOMIC DNA]</scope>
    <source>
        <strain evidence="3">INR9</strain>
    </source>
</reference>
<evidence type="ECO:0000313" key="3">
    <source>
        <dbReference type="Proteomes" id="UP000515511"/>
    </source>
</evidence>
<dbReference type="KEGG" id="lse:F1C12_09730"/>
<dbReference type="PANTHER" id="PTHR43236">
    <property type="entry name" value="ANTITOXIN HIGA1"/>
    <property type="match status" value="1"/>
</dbReference>
<feature type="domain" description="IrrE N-terminal-like" evidence="1">
    <location>
        <begin position="37"/>
        <end position="161"/>
    </location>
</feature>
<proteinExistence type="predicted"/>
<gene>
    <name evidence="2" type="ORF">F1C12_09730</name>
</gene>
<accession>A0A7G6YA67</accession>
<name>A0A7G6YA67_9MICO</name>
<sequence length="178" mass="19552">MIRGFKTRAKALALEVREELNLDLMDPFDPYELAKLYGIEVVATSVLLPATAPKDAISGALVPTGTGTIIIDNDSEPPGRRKLTTSHEMSHVVLEHEFPAAIVDEQGCRTTIGDQEDEATFLAGELVLPYNAALKLAWRNTPDAVVARDYGISVHAAAWRMNASGARMLVNRSRKRRR</sequence>
<protein>
    <submittedName>
        <fullName evidence="2">ImmA/IrrE family metallo-endopeptidase</fullName>
    </submittedName>
</protein>
<dbReference type="Gene3D" id="1.10.10.2910">
    <property type="match status" value="1"/>
</dbReference>
<dbReference type="InterPro" id="IPR010359">
    <property type="entry name" value="IrrE_HExxH"/>
</dbReference>
<evidence type="ECO:0000259" key="1">
    <source>
        <dbReference type="Pfam" id="PF06114"/>
    </source>
</evidence>
<evidence type="ECO:0000313" key="2">
    <source>
        <dbReference type="EMBL" id="QNE35382.1"/>
    </source>
</evidence>
<organism evidence="2 3">
    <name type="scientific">Leifsonia shinshuensis</name>
    <dbReference type="NCBI Taxonomy" id="150026"/>
    <lineage>
        <taxon>Bacteria</taxon>
        <taxon>Bacillati</taxon>
        <taxon>Actinomycetota</taxon>
        <taxon>Actinomycetes</taxon>
        <taxon>Micrococcales</taxon>
        <taxon>Microbacteriaceae</taxon>
        <taxon>Leifsonia</taxon>
    </lineage>
</organism>
<dbReference type="AlphaFoldDB" id="A0A7G6YA67"/>